<evidence type="ECO:0000313" key="1">
    <source>
        <dbReference type="EMBL" id="KAJ4455821.1"/>
    </source>
</evidence>
<dbReference type="EMBL" id="JAPMOS010000091">
    <property type="protein sequence ID" value="KAJ4455821.1"/>
    <property type="molecule type" value="Genomic_DNA"/>
</dbReference>
<accession>A0ABQ8UD71</accession>
<name>A0ABQ8UD71_9EUKA</name>
<organism evidence="1 2">
    <name type="scientific">Paratrimastix pyriformis</name>
    <dbReference type="NCBI Taxonomy" id="342808"/>
    <lineage>
        <taxon>Eukaryota</taxon>
        <taxon>Metamonada</taxon>
        <taxon>Preaxostyla</taxon>
        <taxon>Paratrimastigidae</taxon>
        <taxon>Paratrimastix</taxon>
    </lineage>
</organism>
<sequence>MGYYEPQPVLLVPQPRADPRKSDKLNASIVLSGRIDQGDIPCAKRDLCNTARPDRGGIAVADLRVETPAPWWGPWARVGVPSPPVMGRVIVAQVCIGRKRVLPRIDPRKNFAGCTPGTRMTLHHHPDQWLPQILKIQILNSGMVDRANHNSYNAPEVVLIAVASRWPI</sequence>
<evidence type="ECO:0000313" key="2">
    <source>
        <dbReference type="Proteomes" id="UP001141327"/>
    </source>
</evidence>
<comment type="caution">
    <text evidence="1">The sequence shown here is derived from an EMBL/GenBank/DDBJ whole genome shotgun (WGS) entry which is preliminary data.</text>
</comment>
<dbReference type="Proteomes" id="UP001141327">
    <property type="component" value="Unassembled WGS sequence"/>
</dbReference>
<keyword evidence="2" id="KW-1185">Reference proteome</keyword>
<reference evidence="1" key="1">
    <citation type="journal article" date="2022" name="bioRxiv">
        <title>Genomics of Preaxostyla Flagellates Illuminates Evolutionary Transitions and the Path Towards Mitochondrial Loss.</title>
        <authorList>
            <person name="Novak L.V.F."/>
            <person name="Treitli S.C."/>
            <person name="Pyrih J."/>
            <person name="Halakuc P."/>
            <person name="Pipaliya S.V."/>
            <person name="Vacek V."/>
            <person name="Brzon O."/>
            <person name="Soukal P."/>
            <person name="Eme L."/>
            <person name="Dacks J.B."/>
            <person name="Karnkowska A."/>
            <person name="Elias M."/>
            <person name="Hampl V."/>
        </authorList>
    </citation>
    <scope>NUCLEOTIDE SEQUENCE</scope>
    <source>
        <strain evidence="1">RCP-MX</strain>
    </source>
</reference>
<protein>
    <submittedName>
        <fullName evidence="1">Uncharacterized protein</fullName>
    </submittedName>
</protein>
<gene>
    <name evidence="1" type="ORF">PAPYR_9115</name>
</gene>
<proteinExistence type="predicted"/>